<feature type="coiled-coil region" evidence="10">
    <location>
        <begin position="603"/>
        <end position="630"/>
    </location>
</feature>
<dbReference type="Pfam" id="PF00400">
    <property type="entry name" value="WD40"/>
    <property type="match status" value="3"/>
</dbReference>
<dbReference type="SMART" id="SM01166">
    <property type="entry name" value="DUF1899"/>
    <property type="match status" value="1"/>
</dbReference>
<evidence type="ECO:0000256" key="10">
    <source>
        <dbReference type="SAM" id="Coils"/>
    </source>
</evidence>
<keyword evidence="4 9" id="KW-0677">Repeat</keyword>
<dbReference type="PROSITE" id="PS50082">
    <property type="entry name" value="WD_REPEATS_2"/>
    <property type="match status" value="3"/>
</dbReference>
<dbReference type="PROSITE" id="PS00678">
    <property type="entry name" value="WD_REPEATS_1"/>
    <property type="match status" value="2"/>
</dbReference>
<dbReference type="Pfam" id="PF16300">
    <property type="entry name" value="WD40_4"/>
    <property type="match status" value="1"/>
</dbReference>
<evidence type="ECO:0000256" key="4">
    <source>
        <dbReference type="ARBA" id="ARBA00022737"/>
    </source>
</evidence>
<dbReference type="InterPro" id="IPR015505">
    <property type="entry name" value="Coronin"/>
</dbReference>
<dbReference type="Proteomes" id="UP000051487">
    <property type="component" value="Unassembled WGS sequence"/>
</dbReference>
<dbReference type="Pfam" id="PF08953">
    <property type="entry name" value="DUF1899"/>
    <property type="match status" value="1"/>
</dbReference>
<keyword evidence="6" id="KW-0009">Actin-binding</keyword>
<dbReference type="PRINTS" id="PR00320">
    <property type="entry name" value="GPROTEINBRPT"/>
</dbReference>
<dbReference type="SMART" id="SM00320">
    <property type="entry name" value="WD40"/>
    <property type="match status" value="4"/>
</dbReference>
<evidence type="ECO:0000256" key="1">
    <source>
        <dbReference type="ARBA" id="ARBA00009482"/>
    </source>
</evidence>
<feature type="compositionally biased region" description="Polar residues" evidence="11">
    <location>
        <begin position="527"/>
        <end position="539"/>
    </location>
</feature>
<dbReference type="InterPro" id="IPR020472">
    <property type="entry name" value="WD40_PAC1"/>
</dbReference>
<proteinExistence type="inferred from homology"/>
<dbReference type="SUPFAM" id="SSF50978">
    <property type="entry name" value="WD40 repeat-like"/>
    <property type="match status" value="1"/>
</dbReference>
<keyword evidence="3 8" id="KW-0853">WD repeat</keyword>
<evidence type="ECO:0000256" key="9">
    <source>
        <dbReference type="RuleBase" id="RU280818"/>
    </source>
</evidence>
<feature type="compositionally biased region" description="Polar residues" evidence="11">
    <location>
        <begin position="435"/>
        <end position="444"/>
    </location>
</feature>
<keyword evidence="5 10" id="KW-0175">Coiled coil</keyword>
<evidence type="ECO:0000256" key="11">
    <source>
        <dbReference type="SAM" id="MobiDB-lite"/>
    </source>
</evidence>
<dbReference type="InterPro" id="IPR036322">
    <property type="entry name" value="WD40_repeat_dom_sf"/>
</dbReference>
<dbReference type="GO" id="GO:0007015">
    <property type="term" value="P:actin filament organization"/>
    <property type="evidence" value="ECO:0007669"/>
    <property type="project" value="TreeGrafter"/>
</dbReference>
<feature type="compositionally biased region" description="Acidic residues" evidence="11">
    <location>
        <begin position="499"/>
        <end position="512"/>
    </location>
</feature>
<protein>
    <recommendedName>
        <fullName evidence="9">Coronin</fullName>
    </recommendedName>
</protein>
<reference evidence="13 14" key="1">
    <citation type="submission" date="2015-11" db="EMBL/GenBank/DDBJ databases">
        <title>Aspergillus lentulus strain IFM 54703T.</title>
        <authorList>
            <person name="Kusuya Y."/>
            <person name="Sakai K."/>
            <person name="Kamei K."/>
            <person name="Takahashi H."/>
            <person name="Yaguchi T."/>
        </authorList>
    </citation>
    <scope>NUCLEOTIDE SEQUENCE [LARGE SCALE GENOMIC DNA]</scope>
    <source>
        <strain evidence="13 14">IFM 54703</strain>
    </source>
</reference>
<evidence type="ECO:0000256" key="5">
    <source>
        <dbReference type="ARBA" id="ARBA00023054"/>
    </source>
</evidence>
<gene>
    <name evidence="13" type="ORF">ALT_3671</name>
</gene>
<evidence type="ECO:0000256" key="6">
    <source>
        <dbReference type="ARBA" id="ARBA00023203"/>
    </source>
</evidence>
<dbReference type="InterPro" id="IPR015048">
    <property type="entry name" value="DUF1899"/>
</dbReference>
<evidence type="ECO:0000256" key="8">
    <source>
        <dbReference type="PROSITE-ProRule" id="PRU00221"/>
    </source>
</evidence>
<evidence type="ECO:0000256" key="7">
    <source>
        <dbReference type="ARBA" id="ARBA00062568"/>
    </source>
</evidence>
<dbReference type="AlphaFoldDB" id="A0AAN4T9G6"/>
<dbReference type="PANTHER" id="PTHR10856">
    <property type="entry name" value="CORONIN"/>
    <property type="match status" value="1"/>
</dbReference>
<evidence type="ECO:0000313" key="14">
    <source>
        <dbReference type="Proteomes" id="UP000051487"/>
    </source>
</evidence>
<comment type="caution">
    <text evidence="13">The sequence shown here is derived from an EMBL/GenBank/DDBJ whole genome shotgun (WGS) entry which is preliminary data.</text>
</comment>
<evidence type="ECO:0000259" key="12">
    <source>
        <dbReference type="SMART" id="SM01166"/>
    </source>
</evidence>
<feature type="compositionally biased region" description="Basic and acidic residues" evidence="11">
    <location>
        <begin position="514"/>
        <end position="524"/>
    </location>
</feature>
<evidence type="ECO:0000313" key="13">
    <source>
        <dbReference type="EMBL" id="GAQ06350.1"/>
    </source>
</evidence>
<sequence length="632" mass="69109">MSGRFAARDLTGIRTRLRTTDEKGIYAQKLLLNHTFWQRLIDAQDQCYDNLRISKNAWDTNLVKVNPRYLSVNWEAGGGGAFAVIPLEERGKLPERIPLFRGHTAVVLDTDWNPFNDDLIASGSDDGKVLLWRVPEGFTLRPDVEPDEVQDIAPVGKLSGHPKKIGHVLFNPAAENILATASGDFTVKIWDIEAGASKLTLNLGDIVQSQAWSANGSLLVTTSRDKKLRIWDVRQERPAHETQGHSGAKNSRVVWLGERDRIATTGFSKMSDRQLALWDIRAPREPINGFKTLDSISGVCMPFWDDGTQCLYLAGRGDGNIRYFELENDKFEFLAEYKSADPQRGIAFMPKRGVNPHENEITRAFKTVNDSYIEPVSFIVPRRSENFQDDIYPPTIGLKPAMGPSDWFAGKEAIPPKISMASLYEGGGLKEVTGVQEQPTPTTSAPEPKAEPEPKPAEPVAAKKAAEPVSTPTPVIKPEVSMKEQGASMAAMVNKFADQEDDAEPVDDDSSFEEISKPTDRAARSADNASPSIKTSPWQQKEEAKSQASPAPASPVVAERSTPTVSTPTTTTPPPSAGSTLQTGATVAADAVQREVSAIKDLLAEQTKIIASQAEQMQNLTAEIESLKAKLG</sequence>
<dbReference type="Gene3D" id="2.130.10.10">
    <property type="entry name" value="YVTN repeat-like/Quinoprotein amine dehydrogenase"/>
    <property type="match status" value="1"/>
</dbReference>
<feature type="compositionally biased region" description="Low complexity" evidence="11">
    <location>
        <begin position="546"/>
        <end position="570"/>
    </location>
</feature>
<feature type="domain" description="DUF1899" evidence="12">
    <location>
        <begin position="39"/>
        <end position="91"/>
    </location>
</feature>
<evidence type="ECO:0000256" key="2">
    <source>
        <dbReference type="ARBA" id="ARBA00022553"/>
    </source>
</evidence>
<comment type="subunit">
    <text evidence="7">Binds to F-actin.</text>
</comment>
<dbReference type="InterPro" id="IPR015943">
    <property type="entry name" value="WD40/YVTN_repeat-like_dom_sf"/>
</dbReference>
<dbReference type="EMBL" id="BCLY01000008">
    <property type="protein sequence ID" value="GAQ06350.1"/>
    <property type="molecule type" value="Genomic_DNA"/>
</dbReference>
<feature type="repeat" description="WD" evidence="8">
    <location>
        <begin position="100"/>
        <end position="142"/>
    </location>
</feature>
<comment type="similarity">
    <text evidence="1 9">Belongs to the WD repeat coronin family.</text>
</comment>
<feature type="compositionally biased region" description="Low complexity" evidence="11">
    <location>
        <begin position="458"/>
        <end position="469"/>
    </location>
</feature>
<feature type="region of interest" description="Disordered" evidence="11">
    <location>
        <begin position="432"/>
        <end position="584"/>
    </location>
</feature>
<dbReference type="PANTHER" id="PTHR10856:SF0">
    <property type="entry name" value="CORONIN"/>
    <property type="match status" value="1"/>
</dbReference>
<keyword evidence="2" id="KW-0597">Phosphoprotein</keyword>
<dbReference type="GO" id="GO:0030479">
    <property type="term" value="C:actin cortical patch"/>
    <property type="evidence" value="ECO:0007669"/>
    <property type="project" value="UniProtKB-ARBA"/>
</dbReference>
<name>A0AAN4T9G6_ASPLE</name>
<dbReference type="GO" id="GO:0051015">
    <property type="term" value="F:actin filament binding"/>
    <property type="evidence" value="ECO:0007669"/>
    <property type="project" value="TreeGrafter"/>
</dbReference>
<organism evidence="13 14">
    <name type="scientific">Aspergillus lentulus</name>
    <dbReference type="NCBI Taxonomy" id="293939"/>
    <lineage>
        <taxon>Eukaryota</taxon>
        <taxon>Fungi</taxon>
        <taxon>Dikarya</taxon>
        <taxon>Ascomycota</taxon>
        <taxon>Pezizomycotina</taxon>
        <taxon>Eurotiomycetes</taxon>
        <taxon>Eurotiomycetidae</taxon>
        <taxon>Eurotiales</taxon>
        <taxon>Aspergillaceae</taxon>
        <taxon>Aspergillus</taxon>
        <taxon>Aspergillus subgen. Fumigati</taxon>
    </lineage>
</organism>
<dbReference type="FunFam" id="2.130.10.10:FF:000197">
    <property type="entry name" value="Coronin"/>
    <property type="match status" value="1"/>
</dbReference>
<dbReference type="InterPro" id="IPR001680">
    <property type="entry name" value="WD40_rpt"/>
</dbReference>
<feature type="repeat" description="WD" evidence="8">
    <location>
        <begin position="158"/>
        <end position="200"/>
    </location>
</feature>
<evidence type="ECO:0000256" key="3">
    <source>
        <dbReference type="ARBA" id="ARBA00022574"/>
    </source>
</evidence>
<feature type="repeat" description="WD" evidence="8">
    <location>
        <begin position="207"/>
        <end position="241"/>
    </location>
</feature>
<dbReference type="SMART" id="SM01167">
    <property type="entry name" value="DUF1900"/>
    <property type="match status" value="1"/>
</dbReference>
<dbReference type="InterPro" id="IPR019775">
    <property type="entry name" value="WD40_repeat_CS"/>
</dbReference>
<dbReference type="PROSITE" id="PS50294">
    <property type="entry name" value="WD_REPEATS_REGION"/>
    <property type="match status" value="3"/>
</dbReference>
<accession>A0AAN4T9G6</accession>